<dbReference type="RefSeq" id="WP_168912806.1">
    <property type="nucleotide sequence ID" value="NZ_JABACI010000003.1"/>
</dbReference>
<keyword evidence="1" id="KW-0472">Membrane</keyword>
<evidence type="ECO:0000256" key="1">
    <source>
        <dbReference type="SAM" id="Phobius"/>
    </source>
</evidence>
<evidence type="ECO:0000313" key="3">
    <source>
        <dbReference type="Proteomes" id="UP001429745"/>
    </source>
</evidence>
<feature type="transmembrane region" description="Helical" evidence="1">
    <location>
        <begin position="115"/>
        <end position="136"/>
    </location>
</feature>
<dbReference type="EMBL" id="JABACI010000003">
    <property type="protein sequence ID" value="NLP84292.1"/>
    <property type="molecule type" value="Genomic_DNA"/>
</dbReference>
<accession>A0ABX1KCQ7</accession>
<dbReference type="Proteomes" id="UP001429745">
    <property type="component" value="Unassembled WGS sequence"/>
</dbReference>
<gene>
    <name evidence="2" type="ORF">HF576_10555</name>
</gene>
<evidence type="ECO:0008006" key="4">
    <source>
        <dbReference type="Google" id="ProtNLM"/>
    </source>
</evidence>
<feature type="transmembrane region" description="Helical" evidence="1">
    <location>
        <begin position="37"/>
        <end position="60"/>
    </location>
</feature>
<keyword evidence="1" id="KW-1133">Transmembrane helix</keyword>
<evidence type="ECO:0000313" key="2">
    <source>
        <dbReference type="EMBL" id="NLP84292.1"/>
    </source>
</evidence>
<comment type="caution">
    <text evidence="2">The sequence shown here is derived from an EMBL/GenBank/DDBJ whole genome shotgun (WGS) entry which is preliminary data.</text>
</comment>
<feature type="transmembrane region" description="Helical" evidence="1">
    <location>
        <begin position="187"/>
        <end position="209"/>
    </location>
</feature>
<reference evidence="2 3" key="1">
    <citation type="submission" date="2020-04" db="EMBL/GenBank/DDBJ databases">
        <title>CFH 90308 Microbacterium sp.</title>
        <authorList>
            <person name="Nie G."/>
            <person name="Ming H."/>
            <person name="Xia T."/>
        </authorList>
    </citation>
    <scope>NUCLEOTIDE SEQUENCE [LARGE SCALE GENOMIC DNA]</scope>
    <source>
        <strain evidence="2 3">CFH 90308</strain>
    </source>
</reference>
<name>A0ABX1KCQ7_9MICO</name>
<sequence>MTAAPTPSRPVGGFARLRAVLALDGAVAQLMLAVFQYFVVSVSFAACLVPAVVFSLLIGWQPTHLSLWLGALSLLPLVPAVYALLRSSRRLLAERVDGGAGREFWRSFARGARNLAWAAIALSALVLLLGYDLALFGGSDAMLLFAAAAAAIVLALVIAVCAVAAVRGGGSPVELLTAATKAIARRPHVALSWLLMLGLGVALAALPVIGAPFALFLPALLGVGIHICNDALRFS</sequence>
<feature type="transmembrane region" description="Helical" evidence="1">
    <location>
        <begin position="142"/>
        <end position="166"/>
    </location>
</feature>
<keyword evidence="3" id="KW-1185">Reference proteome</keyword>
<feature type="transmembrane region" description="Helical" evidence="1">
    <location>
        <begin position="66"/>
        <end position="85"/>
    </location>
</feature>
<organism evidence="2 3">
    <name type="scientific">Microbacterium salsuginis</name>
    <dbReference type="NCBI Taxonomy" id="2722803"/>
    <lineage>
        <taxon>Bacteria</taxon>
        <taxon>Bacillati</taxon>
        <taxon>Actinomycetota</taxon>
        <taxon>Actinomycetes</taxon>
        <taxon>Micrococcales</taxon>
        <taxon>Microbacteriaceae</taxon>
        <taxon>Microbacterium</taxon>
    </lineage>
</organism>
<keyword evidence="1" id="KW-0812">Transmembrane</keyword>
<proteinExistence type="predicted"/>
<protein>
    <recommendedName>
        <fullName evidence="4">DUF624 domain-containing protein</fullName>
    </recommendedName>
</protein>